<evidence type="ECO:0000313" key="3">
    <source>
        <dbReference type="Proteomes" id="UP000024635"/>
    </source>
</evidence>
<accession>A0A016TFV5</accession>
<feature type="region of interest" description="Disordered" evidence="1">
    <location>
        <begin position="43"/>
        <end position="63"/>
    </location>
</feature>
<name>A0A016TFV5_9BILA</name>
<feature type="compositionally biased region" description="Polar residues" evidence="1">
    <location>
        <begin position="43"/>
        <end position="60"/>
    </location>
</feature>
<protein>
    <submittedName>
        <fullName evidence="2">Uncharacterized protein</fullName>
    </submittedName>
</protein>
<dbReference type="AlphaFoldDB" id="A0A016TFV5"/>
<evidence type="ECO:0000313" key="2">
    <source>
        <dbReference type="EMBL" id="EYC01493.1"/>
    </source>
</evidence>
<dbReference type="EMBL" id="JARK01001442">
    <property type="protein sequence ID" value="EYC01493.1"/>
    <property type="molecule type" value="Genomic_DNA"/>
</dbReference>
<sequence>MAEQSIDEEMEAMILMEADEGKRIADLQVQVAGLTQQLRELTEKQAPQAQSDQPSTSGIQPASFREAMMQVRTNDVPAELQMAEFDPIAAAEETAARERAAKAAGIPLEIAVEEMPR</sequence>
<comment type="caution">
    <text evidence="2">The sequence shown here is derived from an EMBL/GenBank/DDBJ whole genome shotgun (WGS) entry which is preliminary data.</text>
</comment>
<dbReference type="OrthoDB" id="5899754at2759"/>
<evidence type="ECO:0000256" key="1">
    <source>
        <dbReference type="SAM" id="MobiDB-lite"/>
    </source>
</evidence>
<dbReference type="Proteomes" id="UP000024635">
    <property type="component" value="Unassembled WGS sequence"/>
</dbReference>
<proteinExistence type="predicted"/>
<gene>
    <name evidence="2" type="primary">Acey_s0106.g3724</name>
    <name evidence="2" type="ORF">Y032_0106g3724</name>
</gene>
<keyword evidence="3" id="KW-1185">Reference proteome</keyword>
<reference evidence="3" key="1">
    <citation type="journal article" date="2015" name="Nat. Genet.">
        <title>The genome and transcriptome of the zoonotic hookworm Ancylostoma ceylanicum identify infection-specific gene families.</title>
        <authorList>
            <person name="Schwarz E.M."/>
            <person name="Hu Y."/>
            <person name="Antoshechkin I."/>
            <person name="Miller M.M."/>
            <person name="Sternberg P.W."/>
            <person name="Aroian R.V."/>
        </authorList>
    </citation>
    <scope>NUCLEOTIDE SEQUENCE</scope>
    <source>
        <strain evidence="3">HY135</strain>
    </source>
</reference>
<organism evidence="2 3">
    <name type="scientific">Ancylostoma ceylanicum</name>
    <dbReference type="NCBI Taxonomy" id="53326"/>
    <lineage>
        <taxon>Eukaryota</taxon>
        <taxon>Metazoa</taxon>
        <taxon>Ecdysozoa</taxon>
        <taxon>Nematoda</taxon>
        <taxon>Chromadorea</taxon>
        <taxon>Rhabditida</taxon>
        <taxon>Rhabditina</taxon>
        <taxon>Rhabditomorpha</taxon>
        <taxon>Strongyloidea</taxon>
        <taxon>Ancylostomatidae</taxon>
        <taxon>Ancylostomatinae</taxon>
        <taxon>Ancylostoma</taxon>
    </lineage>
</organism>